<dbReference type="CDD" id="cd01822">
    <property type="entry name" value="Lysophospholipase_L1_like"/>
    <property type="match status" value="1"/>
</dbReference>
<accession>A0A858RN89</accession>
<feature type="chain" id="PRO_5032717053" evidence="1">
    <location>
        <begin position="27"/>
        <end position="219"/>
    </location>
</feature>
<dbReference type="InterPro" id="IPR013830">
    <property type="entry name" value="SGNH_hydro"/>
</dbReference>
<evidence type="ECO:0000256" key="1">
    <source>
        <dbReference type="SAM" id="SignalP"/>
    </source>
</evidence>
<sequence length="219" mass="23073">MTSWKTFAFWLILLTVSALFPATAQNANGGKKRVVVLGDSITAGYGLDPQEAYPALLQKKIDAAGLPYTVTNAGVSGDTTAGGLRRINWALGQGADVLVLALGGNDGLRGISPKQTETNLSGIIDKARAKKADIKVLVAGMQMPENMGAQYTGEFKEVFPKVAKEKDAALVPFLLEGVGGIESLNQADRIHPTKEGQEKVAENIWKGLQGLLDGKAAAP</sequence>
<dbReference type="InterPro" id="IPR036514">
    <property type="entry name" value="SGNH_hydro_sf"/>
</dbReference>
<dbReference type="PANTHER" id="PTHR30383">
    <property type="entry name" value="THIOESTERASE 1/PROTEASE 1/LYSOPHOSPHOLIPASE L1"/>
    <property type="match status" value="1"/>
</dbReference>
<feature type="signal peptide" evidence="1">
    <location>
        <begin position="1"/>
        <end position="26"/>
    </location>
</feature>
<dbReference type="Proteomes" id="UP000501812">
    <property type="component" value="Chromosome"/>
</dbReference>
<protein>
    <submittedName>
        <fullName evidence="3">Arylesterase</fullName>
    </submittedName>
</protein>
<dbReference type="Pfam" id="PF13472">
    <property type="entry name" value="Lipase_GDSL_2"/>
    <property type="match status" value="1"/>
</dbReference>
<dbReference type="PANTHER" id="PTHR30383:SF24">
    <property type="entry name" value="THIOESTERASE 1_PROTEASE 1_LYSOPHOSPHOLIPASE L1"/>
    <property type="match status" value="1"/>
</dbReference>
<name>A0A858RN89_9BACT</name>
<feature type="domain" description="SGNH hydrolase-type esterase" evidence="2">
    <location>
        <begin position="36"/>
        <end position="198"/>
    </location>
</feature>
<evidence type="ECO:0000259" key="2">
    <source>
        <dbReference type="Pfam" id="PF13472"/>
    </source>
</evidence>
<organism evidence="3 4">
    <name type="scientific">Luteolibacter luteus</name>
    <dbReference type="NCBI Taxonomy" id="2728835"/>
    <lineage>
        <taxon>Bacteria</taxon>
        <taxon>Pseudomonadati</taxon>
        <taxon>Verrucomicrobiota</taxon>
        <taxon>Verrucomicrobiia</taxon>
        <taxon>Verrucomicrobiales</taxon>
        <taxon>Verrucomicrobiaceae</taxon>
        <taxon>Luteolibacter</taxon>
    </lineage>
</organism>
<evidence type="ECO:0000313" key="4">
    <source>
        <dbReference type="Proteomes" id="UP000501812"/>
    </source>
</evidence>
<reference evidence="3 4" key="1">
    <citation type="submission" date="2020-04" db="EMBL/GenBank/DDBJ databases">
        <title>Luteolibacter sp. G-1-1-1 isolated from soil.</title>
        <authorList>
            <person name="Dahal R.H."/>
        </authorList>
    </citation>
    <scope>NUCLEOTIDE SEQUENCE [LARGE SCALE GENOMIC DNA]</scope>
    <source>
        <strain evidence="3 4">G-1-1-1</strain>
    </source>
</reference>
<dbReference type="SUPFAM" id="SSF52266">
    <property type="entry name" value="SGNH hydrolase"/>
    <property type="match status" value="1"/>
</dbReference>
<gene>
    <name evidence="3" type="ORF">HHL09_19200</name>
</gene>
<dbReference type="InterPro" id="IPR051532">
    <property type="entry name" value="Ester_Hydrolysis_Enzymes"/>
</dbReference>
<dbReference type="KEGG" id="luo:HHL09_19200"/>
<dbReference type="GO" id="GO:0004622">
    <property type="term" value="F:phosphatidylcholine lysophospholipase activity"/>
    <property type="evidence" value="ECO:0007669"/>
    <property type="project" value="TreeGrafter"/>
</dbReference>
<dbReference type="Gene3D" id="3.40.50.1110">
    <property type="entry name" value="SGNH hydrolase"/>
    <property type="match status" value="1"/>
</dbReference>
<keyword evidence="1" id="KW-0732">Signal</keyword>
<dbReference type="AlphaFoldDB" id="A0A858RN89"/>
<dbReference type="RefSeq" id="WP_169456245.1">
    <property type="nucleotide sequence ID" value="NZ_CP051774.1"/>
</dbReference>
<keyword evidence="4" id="KW-1185">Reference proteome</keyword>
<dbReference type="EMBL" id="CP051774">
    <property type="protein sequence ID" value="QJE97819.1"/>
    <property type="molecule type" value="Genomic_DNA"/>
</dbReference>
<proteinExistence type="predicted"/>
<evidence type="ECO:0000313" key="3">
    <source>
        <dbReference type="EMBL" id="QJE97819.1"/>
    </source>
</evidence>